<accession>A0AA39UE65</accession>
<dbReference type="Proteomes" id="UP001175227">
    <property type="component" value="Unassembled WGS sequence"/>
</dbReference>
<gene>
    <name evidence="1" type="ORF">IW261DRAFT_1420296</name>
</gene>
<dbReference type="AlphaFoldDB" id="A0AA39UE65"/>
<evidence type="ECO:0000313" key="1">
    <source>
        <dbReference type="EMBL" id="KAK0478964.1"/>
    </source>
</evidence>
<reference evidence="1" key="1">
    <citation type="submission" date="2023-06" db="EMBL/GenBank/DDBJ databases">
        <authorList>
            <consortium name="Lawrence Berkeley National Laboratory"/>
            <person name="Ahrendt S."/>
            <person name="Sahu N."/>
            <person name="Indic B."/>
            <person name="Wong-Bajracharya J."/>
            <person name="Merenyi Z."/>
            <person name="Ke H.-M."/>
            <person name="Monk M."/>
            <person name="Kocsube S."/>
            <person name="Drula E."/>
            <person name="Lipzen A."/>
            <person name="Balint B."/>
            <person name="Henrissat B."/>
            <person name="Andreopoulos B."/>
            <person name="Martin F.M."/>
            <person name="Harder C.B."/>
            <person name="Rigling D."/>
            <person name="Ford K.L."/>
            <person name="Foster G.D."/>
            <person name="Pangilinan J."/>
            <person name="Papanicolaou A."/>
            <person name="Barry K."/>
            <person name="LaButti K."/>
            <person name="Viragh M."/>
            <person name="Koriabine M."/>
            <person name="Yan M."/>
            <person name="Riley R."/>
            <person name="Champramary S."/>
            <person name="Plett K.L."/>
            <person name="Tsai I.J."/>
            <person name="Slot J."/>
            <person name="Sipos G."/>
            <person name="Plett J."/>
            <person name="Nagy L.G."/>
            <person name="Grigoriev I.V."/>
        </authorList>
    </citation>
    <scope>NUCLEOTIDE SEQUENCE</scope>
    <source>
        <strain evidence="1">ICMP 16352</strain>
    </source>
</reference>
<protein>
    <submittedName>
        <fullName evidence="1">Uncharacterized protein</fullName>
    </submittedName>
</protein>
<comment type="caution">
    <text evidence="1">The sequence shown here is derived from an EMBL/GenBank/DDBJ whole genome shotgun (WGS) entry which is preliminary data.</text>
</comment>
<keyword evidence="2" id="KW-1185">Reference proteome</keyword>
<sequence>MWVCNTRYGSLLCYNLEAGSKLQAINMKLKAQTTGRLLADSVVKDECNTGVTSIPSSSSFSAKRRIVKQDGLSSWKAVNSERRTCIRVQLPVEVPGGAIISRQTTSSFKLEIIQAHHELLADVSLPFNTWILLSQVFKRSHTRTWKIQGGVIPVLQDEYTIDQYKVDTRLPLFFRHSNFRHA</sequence>
<name>A0AA39UE65_9AGAR</name>
<proteinExistence type="predicted"/>
<evidence type="ECO:0000313" key="2">
    <source>
        <dbReference type="Proteomes" id="UP001175227"/>
    </source>
</evidence>
<organism evidence="1 2">
    <name type="scientific">Armillaria novae-zelandiae</name>
    <dbReference type="NCBI Taxonomy" id="153914"/>
    <lineage>
        <taxon>Eukaryota</taxon>
        <taxon>Fungi</taxon>
        <taxon>Dikarya</taxon>
        <taxon>Basidiomycota</taxon>
        <taxon>Agaricomycotina</taxon>
        <taxon>Agaricomycetes</taxon>
        <taxon>Agaricomycetidae</taxon>
        <taxon>Agaricales</taxon>
        <taxon>Marasmiineae</taxon>
        <taxon>Physalacriaceae</taxon>
        <taxon>Armillaria</taxon>
    </lineage>
</organism>
<dbReference type="EMBL" id="JAUEPR010000013">
    <property type="protein sequence ID" value="KAK0478964.1"/>
    <property type="molecule type" value="Genomic_DNA"/>
</dbReference>